<protein>
    <submittedName>
        <fullName evidence="2">SPBc2 prophage-derived glycosyltransferase SunS</fullName>
        <ecNumber evidence="2">2.4.1.-</ecNumber>
    </submittedName>
</protein>
<feature type="domain" description="Glycosyltransferase 2-like" evidence="1">
    <location>
        <begin position="9"/>
        <end position="126"/>
    </location>
</feature>
<dbReference type="Pfam" id="PF00535">
    <property type="entry name" value="Glycos_transf_2"/>
    <property type="match status" value="1"/>
</dbReference>
<accession>A0ABY4RQH4</accession>
<keyword evidence="3" id="KW-1185">Reference proteome</keyword>
<dbReference type="CDD" id="cd02511">
    <property type="entry name" value="Beta4Glucosyltransferase"/>
    <property type="match status" value="1"/>
</dbReference>
<dbReference type="PANTHER" id="PTHR43630:SF2">
    <property type="entry name" value="GLYCOSYLTRANSFERASE"/>
    <property type="match status" value="1"/>
</dbReference>
<evidence type="ECO:0000313" key="3">
    <source>
        <dbReference type="Proteomes" id="UP001057134"/>
    </source>
</evidence>
<dbReference type="InterPro" id="IPR029044">
    <property type="entry name" value="Nucleotide-diphossugar_trans"/>
</dbReference>
<dbReference type="PANTHER" id="PTHR43630">
    <property type="entry name" value="POLY-BETA-1,6-N-ACETYL-D-GLUCOSAMINE SYNTHASE"/>
    <property type="match status" value="1"/>
</dbReference>
<proteinExistence type="predicted"/>
<dbReference type="InterPro" id="IPR019734">
    <property type="entry name" value="TPR_rpt"/>
</dbReference>
<dbReference type="GO" id="GO:0016757">
    <property type="term" value="F:glycosyltransferase activity"/>
    <property type="evidence" value="ECO:0007669"/>
    <property type="project" value="UniProtKB-KW"/>
</dbReference>
<evidence type="ECO:0000313" key="2">
    <source>
        <dbReference type="EMBL" id="UQZ84756.1"/>
    </source>
</evidence>
<reference evidence="2" key="2">
    <citation type="journal article" date="2021" name="J Anim Sci Technol">
        <title>Complete genome sequence of Paenibacillus konkukensis sp. nov. SK3146 as a potential probiotic strain.</title>
        <authorList>
            <person name="Jung H.I."/>
            <person name="Park S."/>
            <person name="Niu K.M."/>
            <person name="Lee S.W."/>
            <person name="Kothari D."/>
            <person name="Yi K.J."/>
            <person name="Kim S.K."/>
        </authorList>
    </citation>
    <scope>NUCLEOTIDE SEQUENCE</scope>
    <source>
        <strain evidence="2">SK3146</strain>
    </source>
</reference>
<reference evidence="2" key="1">
    <citation type="submission" date="2018-02" db="EMBL/GenBank/DDBJ databases">
        <authorList>
            <person name="Kim S.-K."/>
            <person name="Jung H.-I."/>
            <person name="Lee S.-W."/>
        </authorList>
    </citation>
    <scope>NUCLEOTIDE SEQUENCE</scope>
    <source>
        <strain evidence="2">SK3146</strain>
    </source>
</reference>
<dbReference type="EMBL" id="CP027059">
    <property type="protein sequence ID" value="UQZ84756.1"/>
    <property type="molecule type" value="Genomic_DNA"/>
</dbReference>
<keyword evidence="2" id="KW-0808">Transferase</keyword>
<name>A0ABY4RQH4_9BACL</name>
<evidence type="ECO:0000259" key="1">
    <source>
        <dbReference type="Pfam" id="PF00535"/>
    </source>
</evidence>
<dbReference type="Gene3D" id="3.90.550.10">
    <property type="entry name" value="Spore Coat Polysaccharide Biosynthesis Protein SpsA, Chain A"/>
    <property type="match status" value="1"/>
</dbReference>
<dbReference type="InterPro" id="IPR011990">
    <property type="entry name" value="TPR-like_helical_dom_sf"/>
</dbReference>
<dbReference type="InterPro" id="IPR001173">
    <property type="entry name" value="Glyco_trans_2-like"/>
</dbReference>
<organism evidence="2 3">
    <name type="scientific">Paenibacillus konkukensis</name>
    <dbReference type="NCBI Taxonomy" id="2020716"/>
    <lineage>
        <taxon>Bacteria</taxon>
        <taxon>Bacillati</taxon>
        <taxon>Bacillota</taxon>
        <taxon>Bacilli</taxon>
        <taxon>Bacillales</taxon>
        <taxon>Paenibacillaceae</taxon>
        <taxon>Paenibacillus</taxon>
    </lineage>
</organism>
<gene>
    <name evidence="2" type="primary">sunS_1</name>
    <name evidence="2" type="ORF">SK3146_04011</name>
</gene>
<sequence>MEKPLLGVHLIVKNEEALLARCLESIRAAADEIIVVDTGSDDRTSQIAQSYGAKVVYSEWQDDFAQARNTGLSHAASEWVLIIDADEEVMEGIEKLPAFLRQTGAERCSVRIVSPVGDRHEERVEHESVRLFRTGQGYRFSGRIHEQLIRGEDYAEREQEAGEESSLGGRSIPLSPLLLNHTGYLPAELEGKRKPERNLRIIRKCLSESPGDPFHTYNLAVTYCQLGDWPQAAEAFGCALDAAPDAPYRPTLIRDYAKVLLALGQPAQAGELLQREVKRYPHYPDLHMLLGQCLEEQGLLADAFSAYGCALTVDKQTADGYITESGSRGYRACTGLGRIAVRQGEKELADRLYRQALTEHPHYEPALCGWADLLQLRGMDDEDIKQRLLEVLQPDGSSALAARALASCGAYAAALAVLQSPGAQQERALVCECLMQTGQFGAAALRFAAWRQEGGAELPAGSIADWALCCWSEQGTLPRSFYAAADPRRHAAYAALERWLSAGPGGGERAMPQVGPELLELAAQQLERAVELRLLQLSEQLAELAEPLRLRQAKALYRHGYVLPAADRLLALMDQGGLDAEGLFDLAEILYDKGFYGQSAALFEQALVLKPDWPRAHTGAALSYLQLAREVAADSIGKLPDMEPLKKDLRKLDQAVSRFGGLGWKTWRSGRQRRNADAAQSDFVMHDRQG</sequence>
<dbReference type="Proteomes" id="UP001057134">
    <property type="component" value="Chromosome"/>
</dbReference>
<dbReference type="EC" id="2.4.1.-" evidence="2"/>
<dbReference type="SUPFAM" id="SSF53448">
    <property type="entry name" value="Nucleotide-diphospho-sugar transferases"/>
    <property type="match status" value="1"/>
</dbReference>
<dbReference type="SMART" id="SM00028">
    <property type="entry name" value="TPR"/>
    <property type="match status" value="4"/>
</dbReference>
<keyword evidence="2" id="KW-0328">Glycosyltransferase</keyword>
<dbReference type="Pfam" id="PF13176">
    <property type="entry name" value="TPR_7"/>
    <property type="match status" value="1"/>
</dbReference>
<dbReference type="SUPFAM" id="SSF48452">
    <property type="entry name" value="TPR-like"/>
    <property type="match status" value="2"/>
</dbReference>
<dbReference type="Pfam" id="PF13432">
    <property type="entry name" value="TPR_16"/>
    <property type="match status" value="2"/>
</dbReference>
<dbReference type="Gene3D" id="1.25.40.10">
    <property type="entry name" value="Tetratricopeptide repeat domain"/>
    <property type="match status" value="3"/>
</dbReference>